<protein>
    <submittedName>
        <fullName evidence="1">Uncharacterized protein</fullName>
    </submittedName>
</protein>
<organism evidence="1 2">
    <name type="scientific">Ganoderma sinense ZZ0214-1</name>
    <dbReference type="NCBI Taxonomy" id="1077348"/>
    <lineage>
        <taxon>Eukaryota</taxon>
        <taxon>Fungi</taxon>
        <taxon>Dikarya</taxon>
        <taxon>Basidiomycota</taxon>
        <taxon>Agaricomycotina</taxon>
        <taxon>Agaricomycetes</taxon>
        <taxon>Polyporales</taxon>
        <taxon>Polyporaceae</taxon>
        <taxon>Ganoderma</taxon>
    </lineage>
</organism>
<sequence>MTGRLSYVAAYEEYADNFEWFAVEPLDGDVREGLARVRQHLDAPHLVDLDEPLYAVTLPNRGDEWRTKFRCLSDNFQFSDGTGGGGGRVAYTTSCQGTLSKRK</sequence>
<dbReference type="Proteomes" id="UP000230002">
    <property type="component" value="Unassembled WGS sequence"/>
</dbReference>
<evidence type="ECO:0000313" key="2">
    <source>
        <dbReference type="Proteomes" id="UP000230002"/>
    </source>
</evidence>
<dbReference type="AlphaFoldDB" id="A0A2G8RZM3"/>
<dbReference type="EMBL" id="AYKW01000034">
    <property type="protein sequence ID" value="PIL26955.1"/>
    <property type="molecule type" value="Genomic_DNA"/>
</dbReference>
<accession>A0A2G8RZM3</accession>
<reference evidence="1 2" key="1">
    <citation type="journal article" date="2015" name="Sci. Rep.">
        <title>Chromosome-level genome map provides insights into diverse defense mechanisms in the medicinal fungus Ganoderma sinense.</title>
        <authorList>
            <person name="Zhu Y."/>
            <person name="Xu J."/>
            <person name="Sun C."/>
            <person name="Zhou S."/>
            <person name="Xu H."/>
            <person name="Nelson D.R."/>
            <person name="Qian J."/>
            <person name="Song J."/>
            <person name="Luo H."/>
            <person name="Xiang L."/>
            <person name="Li Y."/>
            <person name="Xu Z."/>
            <person name="Ji A."/>
            <person name="Wang L."/>
            <person name="Lu S."/>
            <person name="Hayward A."/>
            <person name="Sun W."/>
            <person name="Li X."/>
            <person name="Schwartz D.C."/>
            <person name="Wang Y."/>
            <person name="Chen S."/>
        </authorList>
    </citation>
    <scope>NUCLEOTIDE SEQUENCE [LARGE SCALE GENOMIC DNA]</scope>
    <source>
        <strain evidence="1 2">ZZ0214-1</strain>
    </source>
</reference>
<evidence type="ECO:0000313" key="1">
    <source>
        <dbReference type="EMBL" id="PIL26955.1"/>
    </source>
</evidence>
<proteinExistence type="predicted"/>
<comment type="caution">
    <text evidence="1">The sequence shown here is derived from an EMBL/GenBank/DDBJ whole genome shotgun (WGS) entry which is preliminary data.</text>
</comment>
<gene>
    <name evidence="1" type="ORF">GSI_10093</name>
</gene>
<keyword evidence="2" id="KW-1185">Reference proteome</keyword>
<name>A0A2G8RZM3_9APHY</name>